<dbReference type="InterPro" id="IPR049942">
    <property type="entry name" value="DML1/Misato"/>
</dbReference>
<comment type="similarity">
    <text evidence="3">Belongs to the misato family.</text>
</comment>
<evidence type="ECO:0000256" key="2">
    <source>
        <dbReference type="ARBA" id="ARBA00004173"/>
    </source>
</evidence>
<evidence type="ECO:0000256" key="3">
    <source>
        <dbReference type="ARBA" id="ARBA00008507"/>
    </source>
</evidence>
<keyword evidence="9" id="KW-1185">Reference proteome</keyword>
<dbReference type="Gene3D" id="3.40.50.1440">
    <property type="entry name" value="Tubulin/FtsZ, GTPase domain"/>
    <property type="match status" value="1"/>
</dbReference>
<dbReference type="Proteomes" id="UP000007148">
    <property type="component" value="Unassembled WGS sequence"/>
</dbReference>
<dbReference type="PANTHER" id="PTHR13391:SF0">
    <property type="entry name" value="PROTEIN MISATO HOMOLOG 1"/>
    <property type="match status" value="1"/>
</dbReference>
<gene>
    <name evidence="8" type="ORF">PIIN_00179</name>
</gene>
<name>G4T572_SERID</name>
<dbReference type="GO" id="GO:0005739">
    <property type="term" value="C:mitochondrion"/>
    <property type="evidence" value="ECO:0007669"/>
    <property type="project" value="UniProtKB-SubCell"/>
</dbReference>
<evidence type="ECO:0000259" key="7">
    <source>
        <dbReference type="Pfam" id="PF14881"/>
    </source>
</evidence>
<protein>
    <submittedName>
        <fullName evidence="8">Related to MtDNA inheritance protein Dml1-Laccaria bicolor</fullName>
    </submittedName>
</protein>
<feature type="domain" description="Misato Segment II tubulin-like" evidence="6">
    <location>
        <begin position="2"/>
        <end position="115"/>
    </location>
</feature>
<dbReference type="OMA" id="FVGSHIW"/>
<dbReference type="Pfam" id="PF10644">
    <property type="entry name" value="Misat_Tub_SegII"/>
    <property type="match status" value="1"/>
</dbReference>
<evidence type="ECO:0000313" key="9">
    <source>
        <dbReference type="Proteomes" id="UP000007148"/>
    </source>
</evidence>
<evidence type="ECO:0000256" key="5">
    <source>
        <dbReference type="SAM" id="MobiDB-lite"/>
    </source>
</evidence>
<comment type="caution">
    <text evidence="8">The sequence shown here is derived from an EMBL/GenBank/DDBJ whole genome shotgun (WGS) entry which is preliminary data.</text>
</comment>
<dbReference type="FunCoup" id="G4T572">
    <property type="interactions" value="195"/>
</dbReference>
<comment type="subcellular location">
    <subcellularLocation>
        <location evidence="2">Mitochondrion</location>
    </subcellularLocation>
</comment>
<dbReference type="InterPro" id="IPR036525">
    <property type="entry name" value="Tubulin/FtsZ_GTPase_sf"/>
</dbReference>
<keyword evidence="4" id="KW-0496">Mitochondrion</keyword>
<dbReference type="InParanoid" id="G4T572"/>
<feature type="compositionally biased region" description="Basic and acidic residues" evidence="5">
    <location>
        <begin position="117"/>
        <end position="126"/>
    </location>
</feature>
<proteinExistence type="inferred from homology"/>
<reference evidence="8 9" key="1">
    <citation type="journal article" date="2011" name="PLoS Pathog.">
        <title>Endophytic Life Strategies Decoded by Genome and Transcriptome Analyses of the Mutualistic Root Symbiont Piriformospora indica.</title>
        <authorList>
            <person name="Zuccaro A."/>
            <person name="Lahrmann U."/>
            <person name="Guldener U."/>
            <person name="Langen G."/>
            <person name="Pfiffi S."/>
            <person name="Biedenkopf D."/>
            <person name="Wong P."/>
            <person name="Samans B."/>
            <person name="Grimm C."/>
            <person name="Basiewicz M."/>
            <person name="Murat C."/>
            <person name="Martin F."/>
            <person name="Kogel K.H."/>
        </authorList>
    </citation>
    <scope>NUCLEOTIDE SEQUENCE [LARGE SCALE GENOMIC DNA]</scope>
    <source>
        <strain evidence="8 9">DSM 11827</strain>
    </source>
</reference>
<dbReference type="EMBL" id="CAFZ01000002">
    <property type="protein sequence ID" value="CCA66495.1"/>
    <property type="molecule type" value="Genomic_DNA"/>
</dbReference>
<sequence length="494" mass="56074">MHEIVYLQLGNLPNYIGTHFWNAQDAYGEDEVNPEVSWSIRERIEGMRKVVVYRPRLLIFDFRKNLGGLQNYSVDWEPGTIDGSSTPNTEETWGERVQTLEAPLIPPSRYLEQLHNQDESQAKVGDENQLSETPRPNPREVRYWSDFSHVHFAPESIQALSSSVEYNANGLVAWHEGRSDFERYDAEMDVMDGPVRQLVEECDSLQGFQGIDHSPTMAGFSSCLSERIVDEFPKVPKIQFTLLDGYKAILGATSVAHSPQRILSNILCLHSLSRLHDTAVPLNPYEMWPDCPLRDRLSLFETYSEYNISAVYAAHIETITWGTRRRGAERHAEYMVNRMNVDGRMPFACLGGIVPMIDQDDPFKPSSVLDLTLPEHQGRANDTLTRYNVLRGAVGDLRSSNRPSIELIDSNPYPLPLSHPQIFTGDKDPAQLNSVPIYSTLEVRKSFGRVLAAHTTWCDEYIRRKGDIGSTGLELDEMKVVLEELRAVEEVYGD</sequence>
<dbReference type="eggNOG" id="KOG2530">
    <property type="taxonomic scope" value="Eukaryota"/>
</dbReference>
<organism evidence="8 9">
    <name type="scientific">Serendipita indica (strain DSM 11827)</name>
    <name type="common">Root endophyte fungus</name>
    <name type="synonym">Piriformospora indica</name>
    <dbReference type="NCBI Taxonomy" id="1109443"/>
    <lineage>
        <taxon>Eukaryota</taxon>
        <taxon>Fungi</taxon>
        <taxon>Dikarya</taxon>
        <taxon>Basidiomycota</taxon>
        <taxon>Agaricomycotina</taxon>
        <taxon>Agaricomycetes</taxon>
        <taxon>Sebacinales</taxon>
        <taxon>Serendipitaceae</taxon>
        <taxon>Serendipita</taxon>
    </lineage>
</organism>
<dbReference type="InterPro" id="IPR019605">
    <property type="entry name" value="Misato_II_tubulin-like"/>
</dbReference>
<dbReference type="InterPro" id="IPR029209">
    <property type="entry name" value="DML1/Misato_tubulin"/>
</dbReference>
<comment type="function">
    <text evidence="1">Involved in the partitioning of the mitochondrial organelle and mitochondrial DNA (mtDNA) inheritance.</text>
</comment>
<dbReference type="Pfam" id="PF14881">
    <property type="entry name" value="Tubulin_3"/>
    <property type="match status" value="1"/>
</dbReference>
<dbReference type="HOGENOM" id="CLU_022511_2_0_1"/>
<dbReference type="SUPFAM" id="SSF52490">
    <property type="entry name" value="Tubulin nucleotide-binding domain-like"/>
    <property type="match status" value="1"/>
</dbReference>
<evidence type="ECO:0000256" key="1">
    <source>
        <dbReference type="ARBA" id="ARBA00003757"/>
    </source>
</evidence>
<feature type="region of interest" description="Disordered" evidence="5">
    <location>
        <begin position="117"/>
        <end position="138"/>
    </location>
</feature>
<accession>G4T572</accession>
<dbReference type="OrthoDB" id="271881at2759"/>
<feature type="domain" description="DML1/Misato tubulin" evidence="7">
    <location>
        <begin position="134"/>
        <end position="324"/>
    </location>
</feature>
<dbReference type="GO" id="GO:0007005">
    <property type="term" value="P:mitochondrion organization"/>
    <property type="evidence" value="ECO:0007669"/>
    <property type="project" value="InterPro"/>
</dbReference>
<evidence type="ECO:0000256" key="4">
    <source>
        <dbReference type="ARBA" id="ARBA00023128"/>
    </source>
</evidence>
<evidence type="ECO:0000313" key="8">
    <source>
        <dbReference type="EMBL" id="CCA66495.1"/>
    </source>
</evidence>
<dbReference type="STRING" id="1109443.G4T572"/>
<evidence type="ECO:0000259" key="6">
    <source>
        <dbReference type="Pfam" id="PF10644"/>
    </source>
</evidence>
<dbReference type="PANTHER" id="PTHR13391">
    <property type="entry name" value="MITOCHONDRIAL DISTRIBUTION REGULATOR MISATO"/>
    <property type="match status" value="1"/>
</dbReference>
<dbReference type="AlphaFoldDB" id="G4T572"/>